<dbReference type="SMART" id="SM00530">
    <property type="entry name" value="HTH_XRE"/>
    <property type="match status" value="1"/>
</dbReference>
<dbReference type="GO" id="GO:0005829">
    <property type="term" value="C:cytosol"/>
    <property type="evidence" value="ECO:0007669"/>
    <property type="project" value="TreeGrafter"/>
</dbReference>
<organism evidence="3 4">
    <name type="scientific">Antricoccus suffuscus</name>
    <dbReference type="NCBI Taxonomy" id="1629062"/>
    <lineage>
        <taxon>Bacteria</taxon>
        <taxon>Bacillati</taxon>
        <taxon>Actinomycetota</taxon>
        <taxon>Actinomycetes</taxon>
        <taxon>Geodermatophilales</taxon>
        <taxon>Antricoccaceae</taxon>
        <taxon>Antricoccus</taxon>
    </lineage>
</organism>
<dbReference type="PANTHER" id="PTHR46797:SF1">
    <property type="entry name" value="METHYLPHOSPHONATE SYNTHASE"/>
    <property type="match status" value="1"/>
</dbReference>
<dbReference type="GO" id="GO:0003677">
    <property type="term" value="F:DNA binding"/>
    <property type="evidence" value="ECO:0007669"/>
    <property type="project" value="UniProtKB-KW"/>
</dbReference>
<evidence type="ECO:0000313" key="3">
    <source>
        <dbReference type="EMBL" id="PRZ39648.1"/>
    </source>
</evidence>
<comment type="caution">
    <text evidence="3">The sequence shown here is derived from an EMBL/GenBank/DDBJ whole genome shotgun (WGS) entry which is preliminary data.</text>
</comment>
<dbReference type="Gene3D" id="1.10.260.40">
    <property type="entry name" value="lambda repressor-like DNA-binding domains"/>
    <property type="match status" value="1"/>
</dbReference>
<dbReference type="Pfam" id="PF01381">
    <property type="entry name" value="HTH_3"/>
    <property type="match status" value="1"/>
</dbReference>
<evidence type="ECO:0000313" key="4">
    <source>
        <dbReference type="Proteomes" id="UP000237752"/>
    </source>
</evidence>
<keyword evidence="1 3" id="KW-0238">DNA-binding</keyword>
<reference evidence="3 4" key="1">
    <citation type="submission" date="2018-03" db="EMBL/GenBank/DDBJ databases">
        <title>Genomic Encyclopedia of Archaeal and Bacterial Type Strains, Phase II (KMG-II): from individual species to whole genera.</title>
        <authorList>
            <person name="Goeker M."/>
        </authorList>
    </citation>
    <scope>NUCLEOTIDE SEQUENCE [LARGE SCALE GENOMIC DNA]</scope>
    <source>
        <strain evidence="3 4">DSM 100065</strain>
    </source>
</reference>
<feature type="domain" description="HTH cro/C1-type" evidence="2">
    <location>
        <begin position="4"/>
        <end position="50"/>
    </location>
</feature>
<dbReference type="InterPro" id="IPR010982">
    <property type="entry name" value="Lambda_DNA-bd_dom_sf"/>
</dbReference>
<keyword evidence="4" id="KW-1185">Reference proteome</keyword>
<dbReference type="Proteomes" id="UP000237752">
    <property type="component" value="Unassembled WGS sequence"/>
</dbReference>
<gene>
    <name evidence="3" type="ORF">CLV47_11812</name>
</gene>
<sequence length="57" mass="6091">MSTGLSQEGLAGAAGLDRTYISSLERGRRNPTLMTQQRLADALGCTLSSLIHEAEEL</sequence>
<dbReference type="EMBL" id="PVUE01000018">
    <property type="protein sequence ID" value="PRZ39648.1"/>
    <property type="molecule type" value="Genomic_DNA"/>
</dbReference>
<dbReference type="CDD" id="cd00093">
    <property type="entry name" value="HTH_XRE"/>
    <property type="match status" value="1"/>
</dbReference>
<dbReference type="PANTHER" id="PTHR46797">
    <property type="entry name" value="HTH-TYPE TRANSCRIPTIONAL REGULATOR"/>
    <property type="match status" value="1"/>
</dbReference>
<dbReference type="AlphaFoldDB" id="A0A2T0ZU81"/>
<dbReference type="GO" id="GO:0003700">
    <property type="term" value="F:DNA-binding transcription factor activity"/>
    <property type="evidence" value="ECO:0007669"/>
    <property type="project" value="TreeGrafter"/>
</dbReference>
<protein>
    <submittedName>
        <fullName evidence="3">DNA-binding XRE family transcriptional regulator</fullName>
    </submittedName>
</protein>
<name>A0A2T0ZU81_9ACTN</name>
<evidence type="ECO:0000256" key="1">
    <source>
        <dbReference type="ARBA" id="ARBA00023125"/>
    </source>
</evidence>
<dbReference type="InterPro" id="IPR050807">
    <property type="entry name" value="TransReg_Diox_bact_type"/>
</dbReference>
<dbReference type="PROSITE" id="PS50943">
    <property type="entry name" value="HTH_CROC1"/>
    <property type="match status" value="1"/>
</dbReference>
<evidence type="ECO:0000259" key="2">
    <source>
        <dbReference type="PROSITE" id="PS50943"/>
    </source>
</evidence>
<dbReference type="InterPro" id="IPR001387">
    <property type="entry name" value="Cro/C1-type_HTH"/>
</dbReference>
<proteinExistence type="predicted"/>
<accession>A0A2T0ZU81</accession>
<dbReference type="SUPFAM" id="SSF47413">
    <property type="entry name" value="lambda repressor-like DNA-binding domains"/>
    <property type="match status" value="1"/>
</dbReference>